<dbReference type="Gene3D" id="3.30.1300.10">
    <property type="entry name" value="Pantoate-beta-alanine ligase, C-terminal domain"/>
    <property type="match status" value="1"/>
</dbReference>
<evidence type="ECO:0000256" key="6">
    <source>
        <dbReference type="ARBA" id="ARBA00022490"/>
    </source>
</evidence>
<dbReference type="eggNOG" id="COG0414">
    <property type="taxonomic scope" value="Bacteria"/>
</dbReference>
<feature type="binding site" evidence="13">
    <location>
        <position position="63"/>
    </location>
    <ligand>
        <name>(R)-pantoate</name>
        <dbReference type="ChEBI" id="CHEBI:15980"/>
    </ligand>
</feature>
<dbReference type="EMBL" id="ACLR01000118">
    <property type="protein sequence ID" value="EEK17089.1"/>
    <property type="molecule type" value="Genomic_DNA"/>
</dbReference>
<dbReference type="GO" id="GO:0015940">
    <property type="term" value="P:pantothenate biosynthetic process"/>
    <property type="evidence" value="ECO:0007669"/>
    <property type="project" value="UniProtKB-UniRule"/>
</dbReference>
<dbReference type="InterPro" id="IPR042176">
    <property type="entry name" value="Pantoate_ligase_C"/>
</dbReference>
<evidence type="ECO:0000256" key="8">
    <source>
        <dbReference type="ARBA" id="ARBA00022655"/>
    </source>
</evidence>
<dbReference type="PANTHER" id="PTHR21299:SF1">
    <property type="entry name" value="PANTOATE--BETA-ALANINE LIGASE"/>
    <property type="match status" value="1"/>
</dbReference>
<keyword evidence="15" id="KW-1185">Reference proteome</keyword>
<comment type="subunit">
    <text evidence="13">Homodimer.</text>
</comment>
<comment type="catalytic activity">
    <reaction evidence="11 13">
        <text>(R)-pantoate + beta-alanine + ATP = (R)-pantothenate + AMP + diphosphate + H(+)</text>
        <dbReference type="Rhea" id="RHEA:10912"/>
        <dbReference type="ChEBI" id="CHEBI:15378"/>
        <dbReference type="ChEBI" id="CHEBI:15980"/>
        <dbReference type="ChEBI" id="CHEBI:29032"/>
        <dbReference type="ChEBI" id="CHEBI:30616"/>
        <dbReference type="ChEBI" id="CHEBI:33019"/>
        <dbReference type="ChEBI" id="CHEBI:57966"/>
        <dbReference type="ChEBI" id="CHEBI:456215"/>
        <dbReference type="EC" id="6.3.2.1"/>
    </reaction>
</comment>
<evidence type="ECO:0000256" key="13">
    <source>
        <dbReference type="HAMAP-Rule" id="MF_00158"/>
    </source>
</evidence>
<feature type="binding site" evidence="13">
    <location>
        <begin position="32"/>
        <end position="39"/>
    </location>
    <ligand>
        <name>ATP</name>
        <dbReference type="ChEBI" id="CHEBI:30616"/>
    </ligand>
</feature>
<dbReference type="Pfam" id="PF02569">
    <property type="entry name" value="Pantoate_ligase"/>
    <property type="match status" value="1"/>
</dbReference>
<feature type="binding site" evidence="13">
    <location>
        <begin position="149"/>
        <end position="152"/>
    </location>
    <ligand>
        <name>ATP</name>
        <dbReference type="ChEBI" id="CHEBI:30616"/>
    </ligand>
</feature>
<dbReference type="Gene3D" id="3.40.50.620">
    <property type="entry name" value="HUPs"/>
    <property type="match status" value="1"/>
</dbReference>
<comment type="subcellular location">
    <subcellularLocation>
        <location evidence="1 13">Cytoplasm</location>
    </subcellularLocation>
</comment>
<dbReference type="InterPro" id="IPR003721">
    <property type="entry name" value="Pantoate_ligase"/>
</dbReference>
<dbReference type="UniPathway" id="UPA00028">
    <property type="reaction ID" value="UER00005"/>
</dbReference>
<proteinExistence type="inferred from homology"/>
<dbReference type="CDD" id="cd00560">
    <property type="entry name" value="PanC"/>
    <property type="match status" value="1"/>
</dbReference>
<feature type="binding site" evidence="13">
    <location>
        <begin position="186"/>
        <end position="189"/>
    </location>
    <ligand>
        <name>ATP</name>
        <dbReference type="ChEBI" id="CHEBI:30616"/>
    </ligand>
</feature>
<protein>
    <recommendedName>
        <fullName evidence="5 13">Pantothenate synthetase</fullName>
        <shortName evidence="13">PS</shortName>
        <ecNumber evidence="4 13">6.3.2.1</ecNumber>
    </recommendedName>
    <alternativeName>
        <fullName evidence="13">Pantoate--beta-alanine ligase</fullName>
    </alternativeName>
    <alternativeName>
        <fullName evidence="13">Pantoate-activating enzyme</fullName>
    </alternativeName>
</protein>
<comment type="similarity">
    <text evidence="3 13">Belongs to the pantothenate synthetase family.</text>
</comment>
<dbReference type="InterPro" id="IPR004821">
    <property type="entry name" value="Cyt_trans-like"/>
</dbReference>
<comment type="function">
    <text evidence="12 13">Catalyzes the condensation of pantoate with beta-alanine in an ATP-dependent reaction via a pantoyl-adenylate intermediate.</text>
</comment>
<gene>
    <name evidence="13 14" type="primary">panC</name>
    <name evidence="14" type="ORF">PORUE0001_0976</name>
</gene>
<dbReference type="HAMAP" id="MF_00158">
    <property type="entry name" value="PanC"/>
    <property type="match status" value="1"/>
</dbReference>
<dbReference type="Proteomes" id="UP000003303">
    <property type="component" value="Unassembled WGS sequence"/>
</dbReference>
<evidence type="ECO:0000256" key="11">
    <source>
        <dbReference type="ARBA" id="ARBA00048258"/>
    </source>
</evidence>
<evidence type="ECO:0000256" key="12">
    <source>
        <dbReference type="ARBA" id="ARBA00055042"/>
    </source>
</evidence>
<reference evidence="14 15" key="1">
    <citation type="submission" date="2009-04" db="EMBL/GenBank/DDBJ databases">
        <authorList>
            <person name="Sebastian Y."/>
            <person name="Madupu R."/>
            <person name="Durkin A.S."/>
            <person name="Torralba M."/>
            <person name="Methe B."/>
            <person name="Sutton G.G."/>
            <person name="Strausberg R.L."/>
            <person name="Nelson K.E."/>
        </authorList>
    </citation>
    <scope>NUCLEOTIDE SEQUENCE [LARGE SCALE GENOMIC DNA]</scope>
    <source>
        <strain evidence="14 15">60-3</strain>
    </source>
</reference>
<comment type="pathway">
    <text evidence="2 13">Cofactor biosynthesis; (R)-pantothenate biosynthesis; (R)-pantothenate from (R)-pantoate and beta-alanine: step 1/1.</text>
</comment>
<accession>C2MAW5</accession>
<dbReference type="GO" id="GO:0004592">
    <property type="term" value="F:pantoate-beta-alanine ligase activity"/>
    <property type="evidence" value="ECO:0007669"/>
    <property type="project" value="UniProtKB-UniRule"/>
</dbReference>
<feature type="active site" description="Proton donor" evidence="13">
    <location>
        <position position="39"/>
    </location>
</feature>
<evidence type="ECO:0000256" key="2">
    <source>
        <dbReference type="ARBA" id="ARBA00004990"/>
    </source>
</evidence>
<dbReference type="EC" id="6.3.2.1" evidence="4 13"/>
<evidence type="ECO:0000256" key="1">
    <source>
        <dbReference type="ARBA" id="ARBA00004496"/>
    </source>
</evidence>
<evidence type="ECO:0000256" key="4">
    <source>
        <dbReference type="ARBA" id="ARBA00012219"/>
    </source>
</evidence>
<keyword evidence="10 13" id="KW-0067">ATP-binding</keyword>
<dbReference type="NCBIfam" id="TIGR00018">
    <property type="entry name" value="panC"/>
    <property type="match status" value="1"/>
</dbReference>
<keyword evidence="7 13" id="KW-0436">Ligase</keyword>
<keyword evidence="6 13" id="KW-0963">Cytoplasm</keyword>
<evidence type="ECO:0000256" key="5">
    <source>
        <dbReference type="ARBA" id="ARBA00014155"/>
    </source>
</evidence>
<feature type="binding site" evidence="13">
    <location>
        <position position="178"/>
    </location>
    <ligand>
        <name>ATP</name>
        <dbReference type="ChEBI" id="CHEBI:30616"/>
    </ligand>
</feature>
<dbReference type="FunFam" id="3.40.50.620:FF:000114">
    <property type="entry name" value="Pantothenate synthetase"/>
    <property type="match status" value="1"/>
</dbReference>
<organism evidence="14 15">
    <name type="scientific">Porphyromonas uenonis 60-3</name>
    <dbReference type="NCBI Taxonomy" id="596327"/>
    <lineage>
        <taxon>Bacteria</taxon>
        <taxon>Pseudomonadati</taxon>
        <taxon>Bacteroidota</taxon>
        <taxon>Bacteroidia</taxon>
        <taxon>Bacteroidales</taxon>
        <taxon>Porphyromonadaceae</taxon>
        <taxon>Porphyromonas</taxon>
    </lineage>
</organism>
<comment type="miscellaneous">
    <text evidence="13">The reaction proceeds by a bi uni uni bi ping pong mechanism.</text>
</comment>
<evidence type="ECO:0000256" key="3">
    <source>
        <dbReference type="ARBA" id="ARBA00009256"/>
    </source>
</evidence>
<dbReference type="AlphaFoldDB" id="C2MAW5"/>
<dbReference type="NCBIfam" id="TIGR00125">
    <property type="entry name" value="cyt_tran_rel"/>
    <property type="match status" value="1"/>
</dbReference>
<evidence type="ECO:0000256" key="9">
    <source>
        <dbReference type="ARBA" id="ARBA00022741"/>
    </source>
</evidence>
<feature type="binding site" evidence="13">
    <location>
        <position position="63"/>
    </location>
    <ligand>
        <name>beta-alanine</name>
        <dbReference type="ChEBI" id="CHEBI:57966"/>
    </ligand>
</feature>
<evidence type="ECO:0000256" key="10">
    <source>
        <dbReference type="ARBA" id="ARBA00022840"/>
    </source>
</evidence>
<name>C2MAW5_9PORP</name>
<dbReference type="GO" id="GO:0005829">
    <property type="term" value="C:cytosol"/>
    <property type="evidence" value="ECO:0007669"/>
    <property type="project" value="TreeGrafter"/>
</dbReference>
<dbReference type="SUPFAM" id="SSF52374">
    <property type="entry name" value="Nucleotidylyl transferase"/>
    <property type="match status" value="1"/>
</dbReference>
<comment type="caution">
    <text evidence="14">The sequence shown here is derived from an EMBL/GenBank/DDBJ whole genome shotgun (WGS) entry which is preliminary data.</text>
</comment>
<sequence>MKVITTVAALQQELSKLRQENPSARVGLVPTMGALHAGHLSLVAAARKQYDIVVVSVFVNPTQFNNPEDLRTYPRKPEEDLARLRDGQVDIAFLPTVEEMYPEADTRQFDFGFLGETMEGAHRPGHFNGVAQIVSKLFMLVQPDGAFFGEKDFQQIAIIREMVRQLALPVEIHSCPIIREADGLALSSRNLLLTSEQRDVAPRIHDTLVASQALIPEHSPREVVDFVVSRLAEHPLLRPEYYQIVDGKTLRPLESWSDSSDPVGCIVCYCGEVRLIDNIHYKTSAN</sequence>
<evidence type="ECO:0000256" key="7">
    <source>
        <dbReference type="ARBA" id="ARBA00022598"/>
    </source>
</evidence>
<evidence type="ECO:0000313" key="14">
    <source>
        <dbReference type="EMBL" id="EEK17089.1"/>
    </source>
</evidence>
<keyword evidence="8 13" id="KW-0566">Pantothenate biosynthesis</keyword>
<evidence type="ECO:0000313" key="15">
    <source>
        <dbReference type="Proteomes" id="UP000003303"/>
    </source>
</evidence>
<dbReference type="GO" id="GO:0005524">
    <property type="term" value="F:ATP binding"/>
    <property type="evidence" value="ECO:0007669"/>
    <property type="project" value="UniProtKB-KW"/>
</dbReference>
<dbReference type="InterPro" id="IPR014729">
    <property type="entry name" value="Rossmann-like_a/b/a_fold"/>
</dbReference>
<feature type="binding site" evidence="13">
    <location>
        <position position="155"/>
    </location>
    <ligand>
        <name>(R)-pantoate</name>
        <dbReference type="ChEBI" id="CHEBI:15980"/>
    </ligand>
</feature>
<dbReference type="PANTHER" id="PTHR21299">
    <property type="entry name" value="CYTIDYLATE KINASE/PANTOATE-BETA-ALANINE LIGASE"/>
    <property type="match status" value="1"/>
</dbReference>
<dbReference type="RefSeq" id="WP_007365060.1">
    <property type="nucleotide sequence ID" value="NZ_ACLR01000118.1"/>
</dbReference>
<dbReference type="STRING" id="596327.PORUE0001_0976"/>
<dbReference type="OrthoDB" id="9773087at2"/>
<keyword evidence="9 13" id="KW-0547">Nucleotide-binding</keyword>